<dbReference type="PROSITE" id="PS51257">
    <property type="entry name" value="PROKAR_LIPOPROTEIN"/>
    <property type="match status" value="1"/>
</dbReference>
<dbReference type="InterPro" id="IPR037049">
    <property type="entry name" value="DUF1214_C_sf"/>
</dbReference>
<evidence type="ECO:0000259" key="2">
    <source>
        <dbReference type="Pfam" id="PF06742"/>
    </source>
</evidence>
<dbReference type="InterPro" id="IPR010621">
    <property type="entry name" value="DUF1214"/>
</dbReference>
<evidence type="ECO:0000313" key="4">
    <source>
        <dbReference type="EMBL" id="KIO54248.1"/>
    </source>
</evidence>
<reference evidence="4 5" key="1">
    <citation type="submission" date="2015-01" db="EMBL/GenBank/DDBJ databases">
        <title>Genome of Flavobacterium hibernum DSM 12611.</title>
        <authorList>
            <person name="Stropko S.J."/>
            <person name="Pipes S.E."/>
            <person name="Newman J.D."/>
        </authorList>
    </citation>
    <scope>NUCLEOTIDE SEQUENCE [LARGE SCALE GENOMIC DNA]</scope>
    <source>
        <strain evidence="4 5">DSM 12611</strain>
    </source>
</reference>
<keyword evidence="1" id="KW-0732">Signal</keyword>
<evidence type="ECO:0000313" key="5">
    <source>
        <dbReference type="Proteomes" id="UP000032061"/>
    </source>
</evidence>
<dbReference type="Gene3D" id="2.60.40.1610">
    <property type="entry name" value="Domain of unknown function DUF1254"/>
    <property type="match status" value="1"/>
</dbReference>
<dbReference type="InterPro" id="IPR010679">
    <property type="entry name" value="DUF1254"/>
</dbReference>
<protein>
    <submittedName>
        <fullName evidence="4">Carboxylesterase</fullName>
    </submittedName>
</protein>
<dbReference type="Pfam" id="PF06742">
    <property type="entry name" value="DUF1214"/>
    <property type="match status" value="1"/>
</dbReference>
<gene>
    <name evidence="4" type="ORF">IW18_01965</name>
</gene>
<dbReference type="Proteomes" id="UP000032061">
    <property type="component" value="Unassembled WGS sequence"/>
</dbReference>
<dbReference type="SUPFAM" id="SSF160935">
    <property type="entry name" value="VPA0735-like"/>
    <property type="match status" value="1"/>
</dbReference>
<dbReference type="STRING" id="37752.IW18_01965"/>
<dbReference type="AlphaFoldDB" id="A0A0D0EYU7"/>
<feature type="chain" id="PRO_5002221531" evidence="1">
    <location>
        <begin position="22"/>
        <end position="358"/>
    </location>
</feature>
<dbReference type="OrthoDB" id="9777345at2"/>
<feature type="domain" description="DUF1214" evidence="2">
    <location>
        <begin position="256"/>
        <end position="342"/>
    </location>
</feature>
<organism evidence="4 5">
    <name type="scientific">Flavobacterium hibernum</name>
    <dbReference type="NCBI Taxonomy" id="37752"/>
    <lineage>
        <taxon>Bacteria</taxon>
        <taxon>Pseudomonadati</taxon>
        <taxon>Bacteroidota</taxon>
        <taxon>Flavobacteriia</taxon>
        <taxon>Flavobacteriales</taxon>
        <taxon>Flavobacteriaceae</taxon>
        <taxon>Flavobacterium</taxon>
    </lineage>
</organism>
<accession>A0A0D0EYU7</accession>
<dbReference type="PANTHER" id="PTHR36509:SF2">
    <property type="entry name" value="BLL3101 PROTEIN"/>
    <property type="match status" value="1"/>
</dbReference>
<dbReference type="InterPro" id="IPR037050">
    <property type="entry name" value="DUF1254_sf"/>
</dbReference>
<feature type="domain" description="DUF1254" evidence="3">
    <location>
        <begin position="73"/>
        <end position="128"/>
    </location>
</feature>
<evidence type="ECO:0000259" key="3">
    <source>
        <dbReference type="Pfam" id="PF06863"/>
    </source>
</evidence>
<dbReference type="EMBL" id="JPRK01000003">
    <property type="protein sequence ID" value="KIO54248.1"/>
    <property type="molecule type" value="Genomic_DNA"/>
</dbReference>
<dbReference type="RefSeq" id="WP_041515918.1">
    <property type="nucleotide sequence ID" value="NZ_JPRK01000003.1"/>
</dbReference>
<dbReference type="Pfam" id="PF06863">
    <property type="entry name" value="DUF1254"/>
    <property type="match status" value="1"/>
</dbReference>
<dbReference type="Gene3D" id="2.60.120.600">
    <property type="entry name" value="Domain of unknown function DUF1214, C-terminal domain"/>
    <property type="match status" value="1"/>
</dbReference>
<sequence length="358" mass="40532">MKKKLIPLIAILALAACNNKASDKTTLNDSIQKQENSSTSQTDAALVTVKNFIRAETDMYFNTIIKQAGTTGKFFHYTELMPIDNQTVIRTNRDVLYSAAVFDLDAGPVTVTLPNPGKRFMSMMVTDEDHYTKTEYAPGTFTYSKDKVGTRYLMLGIRTFIDPNDKNDLQKVKDLQNAIKVDQKDKGTFDIPNWDKNSQKRIHDSLVEVSKKYPDTKGMFGLKTEVDPVRHLVGTATGWGGNTEKDAMYLQIQPKKNDGKTIYRLNVKNVPVDGFWSISVYNKEGYFQKNDLDAYSLNNITAKKDKDGSVTIQFGGCDGKVANCIPIMPDWNYWVRLYRPQKEILNGSWKFPEAQPLK</sequence>
<proteinExistence type="predicted"/>
<comment type="caution">
    <text evidence="4">The sequence shown here is derived from an EMBL/GenBank/DDBJ whole genome shotgun (WGS) entry which is preliminary data.</text>
</comment>
<feature type="signal peptide" evidence="1">
    <location>
        <begin position="1"/>
        <end position="21"/>
    </location>
</feature>
<name>A0A0D0EYU7_9FLAO</name>
<evidence type="ECO:0000256" key="1">
    <source>
        <dbReference type="SAM" id="SignalP"/>
    </source>
</evidence>
<dbReference type="PANTHER" id="PTHR36509">
    <property type="entry name" value="BLL3101 PROTEIN"/>
    <property type="match status" value="1"/>
</dbReference>